<dbReference type="CDD" id="cd02440">
    <property type="entry name" value="AdoMet_MTases"/>
    <property type="match status" value="1"/>
</dbReference>
<dbReference type="SUPFAM" id="SSF53335">
    <property type="entry name" value="S-adenosyl-L-methionine-dependent methyltransferases"/>
    <property type="match status" value="1"/>
</dbReference>
<protein>
    <submittedName>
        <fullName evidence="2">Ubiquinone/menaquinone biosynthesis C-methylase UbiE</fullName>
    </submittedName>
</protein>
<accession>A0A1H4KNU2</accession>
<keyword evidence="2" id="KW-0489">Methyltransferase</keyword>
<dbReference type="AlphaFoldDB" id="A0A1H4KNU2"/>
<dbReference type="RefSeq" id="WP_066216140.1">
    <property type="nucleotide sequence ID" value="NZ_CP049819.1"/>
</dbReference>
<evidence type="ECO:0000313" key="3">
    <source>
        <dbReference type="Proteomes" id="UP000182652"/>
    </source>
</evidence>
<keyword evidence="3" id="KW-1185">Reference proteome</keyword>
<dbReference type="PANTHER" id="PTHR43591">
    <property type="entry name" value="METHYLTRANSFERASE"/>
    <property type="match status" value="1"/>
</dbReference>
<keyword evidence="2" id="KW-0830">Ubiquinone</keyword>
<dbReference type="OrthoDB" id="9795634at2"/>
<name>A0A1H4KNU2_9MICC</name>
<reference evidence="2 3" key="1">
    <citation type="submission" date="2016-10" db="EMBL/GenBank/DDBJ databases">
        <authorList>
            <person name="de Groot N.N."/>
        </authorList>
    </citation>
    <scope>NUCLEOTIDE SEQUENCE [LARGE SCALE GENOMIC DNA]</scope>
    <source>
        <strain evidence="2 3">DSM 10495</strain>
    </source>
</reference>
<dbReference type="Proteomes" id="UP000182652">
    <property type="component" value="Unassembled WGS sequence"/>
</dbReference>
<dbReference type="GO" id="GO:0032259">
    <property type="term" value="P:methylation"/>
    <property type="evidence" value="ECO:0007669"/>
    <property type="project" value="UniProtKB-KW"/>
</dbReference>
<dbReference type="InterPro" id="IPR029063">
    <property type="entry name" value="SAM-dependent_MTases_sf"/>
</dbReference>
<dbReference type="Pfam" id="PF13847">
    <property type="entry name" value="Methyltransf_31"/>
    <property type="match status" value="1"/>
</dbReference>
<dbReference type="STRING" id="156980.SAMN04489745_0725"/>
<evidence type="ECO:0000313" key="2">
    <source>
        <dbReference type="EMBL" id="SEB59926.1"/>
    </source>
</evidence>
<gene>
    <name evidence="2" type="ORF">SAMN04489745_0725</name>
</gene>
<dbReference type="GO" id="GO:0008168">
    <property type="term" value="F:methyltransferase activity"/>
    <property type="evidence" value="ECO:0007669"/>
    <property type="project" value="UniProtKB-KW"/>
</dbReference>
<evidence type="ECO:0000259" key="1">
    <source>
        <dbReference type="Pfam" id="PF13847"/>
    </source>
</evidence>
<dbReference type="EMBL" id="FNSN01000003">
    <property type="protein sequence ID" value="SEB59926.1"/>
    <property type="molecule type" value="Genomic_DNA"/>
</dbReference>
<sequence>MSAQEQDDVYTHGHHASVVRAHASRTARECAGYLLEHLTPGVTMLDVGCGPGSITCDFAELVAPAVVTGLDRAPEVVEQAAELARTRGVENVAFVSGNIYALDFPDDTFDVVHAHQVLQHLTDPVAALREMRRVAKPGGLVAVRDADFHGIFWYPEIPELDEWMEMYQKVARHNQAEPDGGRHLVSWAQEAGFTDVAPSSSNWTYATAQQRRWLARVWAERVVHSSLGEQALSYGYATQTGLERIAAGWHRWGETSDGWLVMPNGEVLLRA</sequence>
<dbReference type="PANTHER" id="PTHR43591:SF24">
    <property type="entry name" value="2-METHOXY-6-POLYPRENYL-1,4-BENZOQUINOL METHYLASE, MITOCHONDRIAL"/>
    <property type="match status" value="1"/>
</dbReference>
<dbReference type="InterPro" id="IPR025714">
    <property type="entry name" value="Methyltranfer_dom"/>
</dbReference>
<keyword evidence="2" id="KW-0808">Transferase</keyword>
<feature type="domain" description="Methyltransferase" evidence="1">
    <location>
        <begin position="39"/>
        <end position="192"/>
    </location>
</feature>
<organism evidence="2 3">
    <name type="scientific">Arthrobacter woluwensis</name>
    <dbReference type="NCBI Taxonomy" id="156980"/>
    <lineage>
        <taxon>Bacteria</taxon>
        <taxon>Bacillati</taxon>
        <taxon>Actinomycetota</taxon>
        <taxon>Actinomycetes</taxon>
        <taxon>Micrococcales</taxon>
        <taxon>Micrococcaceae</taxon>
        <taxon>Arthrobacter</taxon>
    </lineage>
</organism>
<proteinExistence type="predicted"/>
<dbReference type="Gene3D" id="3.40.50.150">
    <property type="entry name" value="Vaccinia Virus protein VP39"/>
    <property type="match status" value="1"/>
</dbReference>